<sequence length="604" mass="65325">MRAGLVAHDLARARDHHPVPHSPHPGSSSRHAQPDLERSNTSTSFASFWLGKALGRRPSQQQRVETGREGQRHALRESRLVQVERVPRDDRIRAWAMRREDEVGGLERWRREVAVEVERERRDEEEVLRRAREASASSTARDLVAEAKGLLESSPFSTSFRVKSLALPPSPTASTDIASPPETLESTVTPPTNLSHAVIATAEFRSVGRQAGLTPSRRQMPQPTGDPAQEDSSLPFLDLLDAPLSPGAEAAGPPPECSLIPPKAAALLGLVPPAAASSLAAAAPRPPFYAADLAAASATGAVGRASIETFASSSLPTLPTSCGRPSLAHARAPHNTSTSSFAYSTTQPTSATGRKDSNASAAATKLSLDLTRGAPRLVVVPPTRPSSNAERQRTLSSFAYSPAASHAKVPRKKPSFARLRLHRGGMASLPDLHDPALQADSAAAARRSVRPVVQGEWRNSEYQRDHQASWYDGSSDESGADDEDDEEEIESILDAFYPPPAAPKRERSLGSLRRRIGGSLRRKSSFRCRGDRIEAQQSHASPSARSGERAVKSLVRSLSRSGSKRAVHFAPAEDEPTVRQARRRTREEWEFESAALAGRMGRHV</sequence>
<feature type="region of interest" description="Disordered" evidence="1">
    <location>
        <begin position="1"/>
        <end position="76"/>
    </location>
</feature>
<evidence type="ECO:0000256" key="1">
    <source>
        <dbReference type="SAM" id="MobiDB-lite"/>
    </source>
</evidence>
<gene>
    <name evidence="2" type="ORF">Rhopal_003796-T1</name>
</gene>
<dbReference type="Proteomes" id="UP001342314">
    <property type="component" value="Unassembled WGS sequence"/>
</dbReference>
<feature type="region of interest" description="Disordered" evidence="1">
    <location>
        <begin position="456"/>
        <end position="514"/>
    </location>
</feature>
<comment type="caution">
    <text evidence="2">The sequence shown here is derived from an EMBL/GenBank/DDBJ whole genome shotgun (WGS) entry which is preliminary data.</text>
</comment>
<feature type="region of interest" description="Disordered" evidence="1">
    <location>
        <begin position="322"/>
        <end position="363"/>
    </location>
</feature>
<keyword evidence="3" id="KW-1185">Reference proteome</keyword>
<evidence type="ECO:0000313" key="2">
    <source>
        <dbReference type="EMBL" id="GJN90782.1"/>
    </source>
</evidence>
<feature type="compositionally biased region" description="Basic and acidic residues" evidence="1">
    <location>
        <begin position="9"/>
        <end position="18"/>
    </location>
</feature>
<dbReference type="AlphaFoldDB" id="A0AAV5GMS0"/>
<evidence type="ECO:0000313" key="3">
    <source>
        <dbReference type="Proteomes" id="UP001342314"/>
    </source>
</evidence>
<feature type="compositionally biased region" description="Basic and acidic residues" evidence="1">
    <location>
        <begin position="458"/>
        <end position="467"/>
    </location>
</feature>
<evidence type="ECO:0008006" key="4">
    <source>
        <dbReference type="Google" id="ProtNLM"/>
    </source>
</evidence>
<feature type="compositionally biased region" description="Acidic residues" evidence="1">
    <location>
        <begin position="474"/>
        <end position="491"/>
    </location>
</feature>
<reference evidence="2 3" key="1">
    <citation type="submission" date="2021-12" db="EMBL/GenBank/DDBJ databases">
        <title>High titer production of polyol ester of fatty acids by Rhodotorula paludigena BS15 towards product separation-free biomass refinery.</title>
        <authorList>
            <person name="Mano J."/>
            <person name="Ono H."/>
            <person name="Tanaka T."/>
            <person name="Naito K."/>
            <person name="Sushida H."/>
            <person name="Ike M."/>
            <person name="Tokuyasu K."/>
            <person name="Kitaoka M."/>
        </authorList>
    </citation>
    <scope>NUCLEOTIDE SEQUENCE [LARGE SCALE GENOMIC DNA]</scope>
    <source>
        <strain evidence="2 3">BS15</strain>
    </source>
</reference>
<feature type="region of interest" description="Disordered" evidence="1">
    <location>
        <begin position="167"/>
        <end position="190"/>
    </location>
</feature>
<accession>A0AAV5GMS0</accession>
<protein>
    <recommendedName>
        <fullName evidence="4">Proteophosphoglycan ppg4</fullName>
    </recommendedName>
</protein>
<feature type="region of interest" description="Disordered" evidence="1">
    <location>
        <begin position="208"/>
        <end position="233"/>
    </location>
</feature>
<feature type="compositionally biased region" description="Polar residues" evidence="1">
    <location>
        <begin position="334"/>
        <end position="352"/>
    </location>
</feature>
<dbReference type="EMBL" id="BQKY01000007">
    <property type="protein sequence ID" value="GJN90782.1"/>
    <property type="molecule type" value="Genomic_DNA"/>
</dbReference>
<feature type="compositionally biased region" description="Basic and acidic residues" evidence="1">
    <location>
        <begin position="65"/>
        <end position="76"/>
    </location>
</feature>
<feature type="region of interest" description="Disordered" evidence="1">
    <location>
        <begin position="532"/>
        <end position="586"/>
    </location>
</feature>
<name>A0AAV5GMS0_9BASI</name>
<proteinExistence type="predicted"/>
<feature type="compositionally biased region" description="Polar residues" evidence="1">
    <location>
        <begin position="535"/>
        <end position="544"/>
    </location>
</feature>
<organism evidence="2 3">
    <name type="scientific">Rhodotorula paludigena</name>
    <dbReference type="NCBI Taxonomy" id="86838"/>
    <lineage>
        <taxon>Eukaryota</taxon>
        <taxon>Fungi</taxon>
        <taxon>Dikarya</taxon>
        <taxon>Basidiomycota</taxon>
        <taxon>Pucciniomycotina</taxon>
        <taxon>Microbotryomycetes</taxon>
        <taxon>Sporidiobolales</taxon>
        <taxon>Sporidiobolaceae</taxon>
        <taxon>Rhodotorula</taxon>
    </lineage>
</organism>